<dbReference type="Proteomes" id="UP000664132">
    <property type="component" value="Unassembled WGS sequence"/>
</dbReference>
<proteinExistence type="predicted"/>
<sequence>MSSSSEDDGPQSELSTLYEPSDAVAHIIFVPSFNSFDVSKPEPRERRMSNSHRNWLKHYIPLSLPYCRVSLFSYSIQITRDQQLDLDEPALDLLDDLKDSRDKPRLPVFLMAYSLGGYLVKKCLERGSRSRRRYASVFNSIRGAIFFASPHKEEEYTTLGLLAVRVAKQLQPDAPQEYFTALSQSTEDFKSLNDSFLKIVDEESRIRVVNFYETMAAARTPWAGLLLNPHIATVGTPKESAIALRADHKTICSFDSIDDKNCRKVMSEVKRLVDEVKRNNNMMVRSHLSPDTPEHPHHPRPHSMPPNTKIPASDIPTYPVIPKSESQMEQRKNSTAMPAYFTISNPITITNNSTGPVPSTEPAKQESKDEPSLFDKAKSMGEKAAVAIGIVGGIKGGVESLRPSKTDTAKASSEPSHRHASQKDIKTHQQPQLSSPALLRPRASSLQPSPRPRSWHAPESNNVPRLLPPNSQRPLHHQDLGALQRPPGLQRPGAPQISNTSQFHTPSLVRPPQIIAKSPNASATIRTGSRSRSRLRTSTLTRHTSTSRSPSAIRQGRGRRV</sequence>
<comment type="subcellular location">
    <subcellularLocation>
        <location evidence="2">Endoplasmic reticulum</location>
    </subcellularLocation>
    <subcellularLocation>
        <location evidence="3">Membrane</location>
    </subcellularLocation>
    <subcellularLocation>
        <location evidence="1">Mitochondrion</location>
    </subcellularLocation>
</comment>
<evidence type="ECO:0000313" key="9">
    <source>
        <dbReference type="Proteomes" id="UP000664132"/>
    </source>
</evidence>
<accession>A0A8H7T6T3</accession>
<evidence type="ECO:0000256" key="2">
    <source>
        <dbReference type="ARBA" id="ARBA00004240"/>
    </source>
</evidence>
<organism evidence="8 9">
    <name type="scientific">Cadophora malorum</name>
    <dbReference type="NCBI Taxonomy" id="108018"/>
    <lineage>
        <taxon>Eukaryota</taxon>
        <taxon>Fungi</taxon>
        <taxon>Dikarya</taxon>
        <taxon>Ascomycota</taxon>
        <taxon>Pezizomycotina</taxon>
        <taxon>Leotiomycetes</taxon>
        <taxon>Helotiales</taxon>
        <taxon>Ploettnerulaceae</taxon>
        <taxon>Cadophora</taxon>
    </lineage>
</organism>
<evidence type="ECO:0000313" key="8">
    <source>
        <dbReference type="EMBL" id="KAG4413283.1"/>
    </source>
</evidence>
<evidence type="ECO:0000256" key="5">
    <source>
        <dbReference type="ARBA" id="ARBA00023128"/>
    </source>
</evidence>
<dbReference type="PANTHER" id="PTHR48182">
    <property type="entry name" value="PROTEIN SERAC1"/>
    <property type="match status" value="1"/>
</dbReference>
<dbReference type="EMBL" id="JAFJYH010000323">
    <property type="protein sequence ID" value="KAG4413283.1"/>
    <property type="molecule type" value="Genomic_DNA"/>
</dbReference>
<feature type="compositionally biased region" description="Basic and acidic residues" evidence="7">
    <location>
        <begin position="415"/>
        <end position="427"/>
    </location>
</feature>
<feature type="compositionally biased region" description="Polar residues" evidence="7">
    <location>
        <begin position="459"/>
        <end position="473"/>
    </location>
</feature>
<evidence type="ECO:0000256" key="4">
    <source>
        <dbReference type="ARBA" id="ARBA00022824"/>
    </source>
</evidence>
<feature type="compositionally biased region" description="Polar residues" evidence="7">
    <location>
        <begin position="496"/>
        <end position="505"/>
    </location>
</feature>
<dbReference type="PANTHER" id="PTHR48182:SF2">
    <property type="entry name" value="PROTEIN SERAC1"/>
    <property type="match status" value="1"/>
</dbReference>
<evidence type="ECO:0008006" key="10">
    <source>
        <dbReference type="Google" id="ProtNLM"/>
    </source>
</evidence>
<evidence type="ECO:0000256" key="7">
    <source>
        <dbReference type="SAM" id="MobiDB-lite"/>
    </source>
</evidence>
<dbReference type="SUPFAM" id="SSF53474">
    <property type="entry name" value="alpha/beta-Hydrolases"/>
    <property type="match status" value="1"/>
</dbReference>
<keyword evidence="5" id="KW-0496">Mitochondrion</keyword>
<reference evidence="8" key="1">
    <citation type="submission" date="2021-02" db="EMBL/GenBank/DDBJ databases">
        <title>Genome sequence Cadophora malorum strain M34.</title>
        <authorList>
            <person name="Stefanovic E."/>
            <person name="Vu D."/>
            <person name="Scully C."/>
            <person name="Dijksterhuis J."/>
            <person name="Roader J."/>
            <person name="Houbraken J."/>
        </authorList>
    </citation>
    <scope>NUCLEOTIDE SEQUENCE</scope>
    <source>
        <strain evidence="8">M34</strain>
    </source>
</reference>
<evidence type="ECO:0000256" key="3">
    <source>
        <dbReference type="ARBA" id="ARBA00004370"/>
    </source>
</evidence>
<dbReference type="GO" id="GO:0005739">
    <property type="term" value="C:mitochondrion"/>
    <property type="evidence" value="ECO:0007669"/>
    <property type="project" value="UniProtKB-SubCell"/>
</dbReference>
<keyword evidence="9" id="KW-1185">Reference proteome</keyword>
<keyword evidence="6" id="KW-0472">Membrane</keyword>
<keyword evidence="4" id="KW-0256">Endoplasmic reticulum</keyword>
<dbReference type="InterPro" id="IPR029058">
    <property type="entry name" value="AB_hydrolase_fold"/>
</dbReference>
<evidence type="ECO:0000256" key="1">
    <source>
        <dbReference type="ARBA" id="ARBA00004173"/>
    </source>
</evidence>
<feature type="compositionally biased region" description="Polar residues" evidence="7">
    <location>
        <begin position="347"/>
        <end position="357"/>
    </location>
</feature>
<dbReference type="InterPro" id="IPR052374">
    <property type="entry name" value="SERAC1"/>
</dbReference>
<feature type="compositionally biased region" description="Low complexity" evidence="7">
    <location>
        <begin position="536"/>
        <end position="549"/>
    </location>
</feature>
<feature type="region of interest" description="Disordered" evidence="7">
    <location>
        <begin position="284"/>
        <end position="309"/>
    </location>
</feature>
<dbReference type="GO" id="GO:0016020">
    <property type="term" value="C:membrane"/>
    <property type="evidence" value="ECO:0007669"/>
    <property type="project" value="UniProtKB-SubCell"/>
</dbReference>
<evidence type="ECO:0000256" key="6">
    <source>
        <dbReference type="ARBA" id="ARBA00023136"/>
    </source>
</evidence>
<dbReference type="AlphaFoldDB" id="A0A8H7T6T3"/>
<protein>
    <recommendedName>
        <fullName evidence="10">DUF676 domain-containing protein</fullName>
    </recommendedName>
</protein>
<gene>
    <name evidence="8" type="ORF">IFR04_013574</name>
</gene>
<name>A0A8H7T6T3_9HELO</name>
<dbReference type="GO" id="GO:0005783">
    <property type="term" value="C:endoplasmic reticulum"/>
    <property type="evidence" value="ECO:0007669"/>
    <property type="project" value="UniProtKB-SubCell"/>
</dbReference>
<feature type="region of interest" description="Disordered" evidence="7">
    <location>
        <begin position="347"/>
        <end position="375"/>
    </location>
</feature>
<feature type="compositionally biased region" description="Basic and acidic residues" evidence="7">
    <location>
        <begin position="363"/>
        <end position="375"/>
    </location>
</feature>
<comment type="caution">
    <text evidence="8">The sequence shown here is derived from an EMBL/GenBank/DDBJ whole genome shotgun (WGS) entry which is preliminary data.</text>
</comment>
<dbReference type="OrthoDB" id="361039at2759"/>
<feature type="region of interest" description="Disordered" evidence="7">
    <location>
        <begin position="396"/>
        <end position="561"/>
    </location>
</feature>